<dbReference type="Gene3D" id="1.20.1740.10">
    <property type="entry name" value="Amino acid/polyamine transporter I"/>
    <property type="match status" value="1"/>
</dbReference>
<protein>
    <submittedName>
        <fullName evidence="1">Uncharacterized protein</fullName>
    </submittedName>
</protein>
<dbReference type="PANTHER" id="PTHR11785">
    <property type="entry name" value="AMINO ACID TRANSPORTER"/>
    <property type="match status" value="1"/>
</dbReference>
<dbReference type="PANTHER" id="PTHR11785:SF528">
    <property type="entry name" value="AMINO ACID TRANSPORTER PROTEIN JHI-21"/>
    <property type="match status" value="1"/>
</dbReference>
<dbReference type="GO" id="GO:0015179">
    <property type="term" value="F:L-amino acid transmembrane transporter activity"/>
    <property type="evidence" value="ECO:0007669"/>
    <property type="project" value="TreeGrafter"/>
</dbReference>
<dbReference type="EMBL" id="JAWQEG010001869">
    <property type="protein sequence ID" value="KAK3876123.1"/>
    <property type="molecule type" value="Genomic_DNA"/>
</dbReference>
<dbReference type="Proteomes" id="UP001286313">
    <property type="component" value="Unassembled WGS sequence"/>
</dbReference>
<gene>
    <name evidence="1" type="ORF">Pcinc_019052</name>
</gene>
<comment type="caution">
    <text evidence="1">The sequence shown here is derived from an EMBL/GenBank/DDBJ whole genome shotgun (WGS) entry which is preliminary data.</text>
</comment>
<keyword evidence="2" id="KW-1185">Reference proteome</keyword>
<evidence type="ECO:0000313" key="1">
    <source>
        <dbReference type="EMBL" id="KAK3876123.1"/>
    </source>
</evidence>
<name>A0AAE1FQR5_PETCI</name>
<sequence length="47" mass="5329">HTETLECMWEGEHSTGGVALALYSGLFAYGGWNYLNFVTEELKDPYK</sequence>
<proteinExistence type="predicted"/>
<dbReference type="InterPro" id="IPR050598">
    <property type="entry name" value="AminoAcid_Transporter"/>
</dbReference>
<accession>A0AAE1FQR5</accession>
<organism evidence="1 2">
    <name type="scientific">Petrolisthes cinctipes</name>
    <name type="common">Flat porcelain crab</name>
    <dbReference type="NCBI Taxonomy" id="88211"/>
    <lineage>
        <taxon>Eukaryota</taxon>
        <taxon>Metazoa</taxon>
        <taxon>Ecdysozoa</taxon>
        <taxon>Arthropoda</taxon>
        <taxon>Crustacea</taxon>
        <taxon>Multicrustacea</taxon>
        <taxon>Malacostraca</taxon>
        <taxon>Eumalacostraca</taxon>
        <taxon>Eucarida</taxon>
        <taxon>Decapoda</taxon>
        <taxon>Pleocyemata</taxon>
        <taxon>Anomura</taxon>
        <taxon>Galatheoidea</taxon>
        <taxon>Porcellanidae</taxon>
        <taxon>Petrolisthes</taxon>
    </lineage>
</organism>
<dbReference type="AlphaFoldDB" id="A0AAE1FQR5"/>
<feature type="non-terminal residue" evidence="1">
    <location>
        <position position="1"/>
    </location>
</feature>
<evidence type="ECO:0000313" key="2">
    <source>
        <dbReference type="Proteomes" id="UP001286313"/>
    </source>
</evidence>
<reference evidence="1" key="1">
    <citation type="submission" date="2023-10" db="EMBL/GenBank/DDBJ databases">
        <title>Genome assemblies of two species of porcelain crab, Petrolisthes cinctipes and Petrolisthes manimaculis (Anomura: Porcellanidae).</title>
        <authorList>
            <person name="Angst P."/>
        </authorList>
    </citation>
    <scope>NUCLEOTIDE SEQUENCE</scope>
    <source>
        <strain evidence="1">PB745_01</strain>
        <tissue evidence="1">Gill</tissue>
    </source>
</reference>